<dbReference type="OrthoDB" id="9815939at2"/>
<dbReference type="Pfam" id="PF01476">
    <property type="entry name" value="LysM"/>
    <property type="match status" value="1"/>
</dbReference>
<evidence type="ECO:0000259" key="1">
    <source>
        <dbReference type="PROSITE" id="PS51782"/>
    </source>
</evidence>
<gene>
    <name evidence="2" type="ORF">C7B82_02820</name>
</gene>
<keyword evidence="3" id="KW-1185">Reference proteome</keyword>
<feature type="domain" description="LysM" evidence="1">
    <location>
        <begin position="190"/>
        <end position="237"/>
    </location>
</feature>
<protein>
    <submittedName>
        <fullName evidence="2">Peptidoglycan-binding LysM</fullName>
    </submittedName>
</protein>
<proteinExistence type="predicted"/>
<reference evidence="2 3" key="2">
    <citation type="submission" date="2018-03" db="EMBL/GenBank/DDBJ databases">
        <title>The ancient ancestry and fast evolution of plastids.</title>
        <authorList>
            <person name="Moore K.R."/>
            <person name="Magnabosco C."/>
            <person name="Momper L."/>
            <person name="Gold D.A."/>
            <person name="Bosak T."/>
            <person name="Fournier G.P."/>
        </authorList>
    </citation>
    <scope>NUCLEOTIDE SEQUENCE [LARGE SCALE GENOMIC DNA]</scope>
    <source>
        <strain evidence="2 3">ULC18</strain>
    </source>
</reference>
<dbReference type="Gene3D" id="3.10.350.10">
    <property type="entry name" value="LysM domain"/>
    <property type="match status" value="1"/>
</dbReference>
<evidence type="ECO:0000313" key="2">
    <source>
        <dbReference type="EMBL" id="PSB34413.1"/>
    </source>
</evidence>
<comment type="caution">
    <text evidence="2">The sequence shown here is derived from an EMBL/GenBank/DDBJ whole genome shotgun (WGS) entry which is preliminary data.</text>
</comment>
<evidence type="ECO:0000313" key="3">
    <source>
        <dbReference type="Proteomes" id="UP000239576"/>
    </source>
</evidence>
<dbReference type="Proteomes" id="UP000239576">
    <property type="component" value="Unassembled WGS sequence"/>
</dbReference>
<organism evidence="2 3">
    <name type="scientific">Stenomitos frigidus ULC18</name>
    <dbReference type="NCBI Taxonomy" id="2107698"/>
    <lineage>
        <taxon>Bacteria</taxon>
        <taxon>Bacillati</taxon>
        <taxon>Cyanobacteriota</taxon>
        <taxon>Cyanophyceae</taxon>
        <taxon>Leptolyngbyales</taxon>
        <taxon>Leptolyngbyaceae</taxon>
        <taxon>Stenomitos</taxon>
    </lineage>
</organism>
<accession>A0A2T1ENX9</accession>
<sequence length="246" mass="27489">MALKKLIIAVEDQGHGFDSTAIQVLFNPSQIEITKTGWATDEETKQPFSKPSSATLTVNLFFDTSIPTDVAGSDTERFYKDSFGINKYTYETLDVRNYVNQIFNLANPRSELSNRPPICRLIWGGRNEAHTKLEKYAGTVMFQGVLQSVTKTFTRFTAEGIPVRANLNCTFLEYEDAVNKVKKLNPIDDPIRIIKQGETLSSIAQEEYGDSALWRIIADANRLANPRKLEVGSVLTVPPLPRQGGL</sequence>
<name>A0A2T1ENX9_9CYAN</name>
<dbReference type="InterPro" id="IPR036779">
    <property type="entry name" value="LysM_dom_sf"/>
</dbReference>
<dbReference type="InterPro" id="IPR018392">
    <property type="entry name" value="LysM"/>
</dbReference>
<dbReference type="CDD" id="cd00118">
    <property type="entry name" value="LysM"/>
    <property type="match status" value="1"/>
</dbReference>
<dbReference type="PROSITE" id="PS51782">
    <property type="entry name" value="LYSM"/>
    <property type="match status" value="1"/>
</dbReference>
<dbReference type="InterPro" id="IPR045361">
    <property type="entry name" value="CIS_tube_prot_N"/>
</dbReference>
<dbReference type="AlphaFoldDB" id="A0A2T1ENX9"/>
<reference evidence="3" key="1">
    <citation type="submission" date="2018-02" db="EMBL/GenBank/DDBJ databases">
        <authorList>
            <person name="Moore K."/>
            <person name="Momper L."/>
        </authorList>
    </citation>
    <scope>NUCLEOTIDE SEQUENCE [LARGE SCALE GENOMIC DNA]</scope>
    <source>
        <strain evidence="3">ULC18</strain>
    </source>
</reference>
<dbReference type="RefSeq" id="WP_106254787.1">
    <property type="nucleotide sequence ID" value="NZ_CAWNSW010000073.1"/>
</dbReference>
<dbReference type="EMBL" id="PVWK01000014">
    <property type="protein sequence ID" value="PSB34413.1"/>
    <property type="molecule type" value="Genomic_DNA"/>
</dbReference>
<dbReference type="Pfam" id="PF19266">
    <property type="entry name" value="CIS_tube"/>
    <property type="match status" value="1"/>
</dbReference>
<dbReference type="SMART" id="SM00257">
    <property type="entry name" value="LysM"/>
    <property type="match status" value="1"/>
</dbReference>